<feature type="transmembrane region" description="Helical" evidence="1">
    <location>
        <begin position="656"/>
        <end position="678"/>
    </location>
</feature>
<dbReference type="CDD" id="cd20707">
    <property type="entry name" value="MIX_III"/>
    <property type="match status" value="1"/>
</dbReference>
<organism evidence="3 4">
    <name type="scientific">Caballeronia sordidicola</name>
    <name type="common">Burkholderia sordidicola</name>
    <dbReference type="NCBI Taxonomy" id="196367"/>
    <lineage>
        <taxon>Bacteria</taxon>
        <taxon>Pseudomonadati</taxon>
        <taxon>Pseudomonadota</taxon>
        <taxon>Betaproteobacteria</taxon>
        <taxon>Burkholderiales</taxon>
        <taxon>Burkholderiaceae</taxon>
        <taxon>Caballeronia</taxon>
    </lineage>
</organism>
<feature type="transmembrane region" description="Helical" evidence="1">
    <location>
        <begin position="699"/>
        <end position="727"/>
    </location>
</feature>
<keyword evidence="1" id="KW-1133">Transmembrane helix</keyword>
<dbReference type="NCBIfam" id="NF041559">
    <property type="entry name" value="BTH_I2691_fam"/>
    <property type="match status" value="1"/>
</dbReference>
<dbReference type="EMBL" id="MTHB01000073">
    <property type="protein sequence ID" value="OXC78228.1"/>
    <property type="molecule type" value="Genomic_DNA"/>
</dbReference>
<reference evidence="4" key="1">
    <citation type="submission" date="2017-01" db="EMBL/GenBank/DDBJ databases">
        <title>Genome Analysis of Deinococcus marmoris KOPRI26562.</title>
        <authorList>
            <person name="Kim J.H."/>
            <person name="Oh H.-M."/>
        </authorList>
    </citation>
    <scope>NUCLEOTIDE SEQUENCE [LARGE SCALE GENOMIC DNA]</scope>
    <source>
        <strain evidence="4">PAMC 26633</strain>
    </source>
</reference>
<proteinExistence type="predicted"/>
<dbReference type="AlphaFoldDB" id="A0A226X5W6"/>
<dbReference type="Pfam" id="PF20249">
    <property type="entry name" value="VasX_N"/>
    <property type="match status" value="1"/>
</dbReference>
<evidence type="ECO:0000256" key="1">
    <source>
        <dbReference type="SAM" id="Phobius"/>
    </source>
</evidence>
<evidence type="ECO:0000313" key="4">
    <source>
        <dbReference type="Proteomes" id="UP000214720"/>
    </source>
</evidence>
<feature type="domain" description="Toxin VasX N-terminal region" evidence="2">
    <location>
        <begin position="3"/>
        <end position="161"/>
    </location>
</feature>
<feature type="transmembrane region" description="Helical" evidence="1">
    <location>
        <begin position="592"/>
        <end position="612"/>
    </location>
</feature>
<keyword evidence="1" id="KW-0812">Transmembrane</keyword>
<gene>
    <name evidence="3" type="ORF">BSU04_13075</name>
</gene>
<dbReference type="Proteomes" id="UP000214720">
    <property type="component" value="Unassembled WGS sequence"/>
</dbReference>
<protein>
    <recommendedName>
        <fullName evidence="2">Toxin VasX N-terminal region domain-containing protein</fullName>
    </recommendedName>
</protein>
<dbReference type="InterPro" id="IPR046864">
    <property type="entry name" value="VasX_N"/>
</dbReference>
<dbReference type="InterPro" id="IPR048126">
    <property type="entry name" value="Toxin_VasX"/>
</dbReference>
<accession>A0A226X5W6</accession>
<feature type="transmembrane region" description="Helical" evidence="1">
    <location>
        <begin position="624"/>
        <end position="644"/>
    </location>
</feature>
<evidence type="ECO:0000259" key="2">
    <source>
        <dbReference type="Pfam" id="PF20249"/>
    </source>
</evidence>
<name>A0A226X5W6_CABSO</name>
<dbReference type="RefSeq" id="WP_306427189.1">
    <property type="nucleotide sequence ID" value="NZ_MTHB01000073.1"/>
</dbReference>
<keyword evidence="1" id="KW-0472">Membrane</keyword>
<comment type="caution">
    <text evidence="3">The sequence shown here is derived from an EMBL/GenBank/DDBJ whole genome shotgun (WGS) entry which is preliminary data.</text>
</comment>
<evidence type="ECO:0000313" key="3">
    <source>
        <dbReference type="EMBL" id="OXC78228.1"/>
    </source>
</evidence>
<sequence length="973" mass="105181">MSCPNCMKEGLAILPVRYAVADVDPANAGALPSSLGEHVTDKTLSGSKYILRQLDRGFVYVLYPTKGVRPSRWVVYEVGPDACMNIYDNPAQVPQTPTVKPLDATCKLKKEDVAAQTIAIPSPKYVPHVWMAFSRYRWSASVLKAFESTPEPRMQKVDVSAALAGKAVKHALPATQANISAQVADFYPADRWTKTTANLRTPLNARQDQASAMQARMTDIAQKANGHGIVLALFDPLGITADLNALRNFTTGQLVQYQKKHARERFVGDAILGFQKAFDKAGQTALWNSKHKPLYDWDKLDKDQKAYKKETDTQDARINVLSEDVAKWNAAWESDYRWHDFDSKDAQSARERQEALAACVHGMGKTESELDLWDRWFAASPADPHTPLWAALVGSAPKLGDYLLGQKLPDIGRVDKMNDTVRGLMAAHEEFKKWREKNPPTAAMGVVSVAASSQLARLAKVKPEVFKSAGTYLLVIVTATTNTVITGNRMIVTRTQDVMAKAYEAVFGPPKASALRVVQAEAKTGRTVYVASADGVAQVMSEQTSVKKTVLGLWLPAAEQEKLPAGHLALAAPALTETANPFATLVKAAKTGLPWVGFVLACASLTNVVSGMTQPGSAVTPDAYAGLMSGVLAVSGAISELTAMGMEKGLLTLGKISFATVAFFGGLFAAFSTIAEGIQMLMKYRERISVGNKEAAYSYMFSAIGFFMAAGFSLGGALAAGSAAGAFTGWLAGLASIGVAAAEFLPVWGWILAGVIFIGIGIRLAWVALKATHSALQTWLIRGYYGTATQVRYNATDEMKALKDVMYAYQLETNWASVPLSMAGSVGMAGFDTITFKLTLPGASASSVIKCAISIAGDTVSKKIFDEEVRPRPNTISGLIDPHVQEFRAASSAPRTKLDFYWEQVPRLTGNSTDGFVYSGILRVDGWVYSTATIDLRYYPDQTSRPDFVIPESNAATQVKRGFVPEVSLILGF</sequence>
<feature type="transmembrane region" description="Helical" evidence="1">
    <location>
        <begin position="747"/>
        <end position="769"/>
    </location>
</feature>